<keyword evidence="3" id="KW-1185">Reference proteome</keyword>
<gene>
    <name evidence="2" type="ORF">AFUS01_LOCUS18520</name>
</gene>
<dbReference type="Proteomes" id="UP000708208">
    <property type="component" value="Unassembled WGS sequence"/>
</dbReference>
<feature type="signal peptide" evidence="1">
    <location>
        <begin position="1"/>
        <end position="20"/>
    </location>
</feature>
<evidence type="ECO:0008006" key="4">
    <source>
        <dbReference type="Google" id="ProtNLM"/>
    </source>
</evidence>
<evidence type="ECO:0000256" key="1">
    <source>
        <dbReference type="SAM" id="SignalP"/>
    </source>
</evidence>
<evidence type="ECO:0000313" key="2">
    <source>
        <dbReference type="EMBL" id="CAG7729828.1"/>
    </source>
</evidence>
<reference evidence="2" key="1">
    <citation type="submission" date="2021-06" db="EMBL/GenBank/DDBJ databases">
        <authorList>
            <person name="Hodson N. C."/>
            <person name="Mongue J. A."/>
            <person name="Jaron S. K."/>
        </authorList>
    </citation>
    <scope>NUCLEOTIDE SEQUENCE</scope>
</reference>
<comment type="caution">
    <text evidence="2">The sequence shown here is derived from an EMBL/GenBank/DDBJ whole genome shotgun (WGS) entry which is preliminary data.</text>
</comment>
<organism evidence="2 3">
    <name type="scientific">Allacma fusca</name>
    <dbReference type="NCBI Taxonomy" id="39272"/>
    <lineage>
        <taxon>Eukaryota</taxon>
        <taxon>Metazoa</taxon>
        <taxon>Ecdysozoa</taxon>
        <taxon>Arthropoda</taxon>
        <taxon>Hexapoda</taxon>
        <taxon>Collembola</taxon>
        <taxon>Symphypleona</taxon>
        <taxon>Sminthuridae</taxon>
        <taxon>Allacma</taxon>
    </lineage>
</organism>
<dbReference type="EMBL" id="CAJVCH010184923">
    <property type="protein sequence ID" value="CAG7729828.1"/>
    <property type="molecule type" value="Genomic_DNA"/>
</dbReference>
<protein>
    <recommendedName>
        <fullName evidence="4">Defensin-like protein</fullName>
    </recommendedName>
</protein>
<dbReference type="AlphaFoldDB" id="A0A8J2NX94"/>
<name>A0A8J2NX94_9HEXA</name>
<proteinExistence type="predicted"/>
<accession>A0A8J2NX94</accession>
<evidence type="ECO:0000313" key="3">
    <source>
        <dbReference type="Proteomes" id="UP000708208"/>
    </source>
</evidence>
<sequence length="129" mass="14301">MLKPALIVFFISLGLCEIHGGDWQKKYNCDPKVCSDICGSTGVDDFTSFTCNPFSCKCYCNNPPPPNCLPDRDGRCDLYCKETYCGAYFGILCGSYQNPICTCACNPYGPYLRNTTTETKDAPNSILRN</sequence>
<feature type="chain" id="PRO_5035188264" description="Defensin-like protein" evidence="1">
    <location>
        <begin position="21"/>
        <end position="129"/>
    </location>
</feature>
<keyword evidence="1" id="KW-0732">Signal</keyword>